<dbReference type="InterPro" id="IPR027486">
    <property type="entry name" value="Ribosomal_uS10_dom"/>
</dbReference>
<keyword evidence="2" id="KW-0689">Ribosomal protein</keyword>
<gene>
    <name evidence="6" type="ORF">BASA50_000992</name>
</gene>
<keyword evidence="7" id="KW-1185">Reference proteome</keyword>
<sequence length="224" mass="25688">MQYSTPATAVDPLKSSTATDLTDSTPASSNKNTSDASFTIPTVAPRRSKVRDPQDYYSWHTLEFQETPRILVLPEPARSHNQLVCNLQLSGYMPDHLDFMAYFARYTAKAMGMPVSETIHLRTHVRRWHANKGPFVHAKTKEIFERKTYYRLVQVFDTHPDTVKAWATYINESLPAGIDLKVDRWEWEAVGFAVDIPMPDIKGQKTHAQKIQEQADIYIKQFSK</sequence>
<reference evidence="6 7" key="1">
    <citation type="submission" date="2021-02" db="EMBL/GenBank/DDBJ databases">
        <title>Variation within the Batrachochytrium salamandrivorans European outbreak.</title>
        <authorList>
            <person name="Kelly M."/>
            <person name="Pasmans F."/>
            <person name="Shea T.P."/>
            <person name="Munoz J.F."/>
            <person name="Carranza S."/>
            <person name="Cuomo C.A."/>
            <person name="Martel A."/>
        </authorList>
    </citation>
    <scope>NUCLEOTIDE SEQUENCE [LARGE SCALE GENOMIC DNA]</scope>
    <source>
        <strain evidence="6 7">AMFP18/2</strain>
    </source>
</reference>
<feature type="domain" description="Small ribosomal subunit protein uS10" evidence="5">
    <location>
        <begin position="86"/>
        <end position="183"/>
    </location>
</feature>
<feature type="compositionally biased region" description="Polar residues" evidence="4">
    <location>
        <begin position="14"/>
        <end position="40"/>
    </location>
</feature>
<organism evidence="6 7">
    <name type="scientific">Batrachochytrium salamandrivorans</name>
    <dbReference type="NCBI Taxonomy" id="1357716"/>
    <lineage>
        <taxon>Eukaryota</taxon>
        <taxon>Fungi</taxon>
        <taxon>Fungi incertae sedis</taxon>
        <taxon>Chytridiomycota</taxon>
        <taxon>Chytridiomycota incertae sedis</taxon>
        <taxon>Chytridiomycetes</taxon>
        <taxon>Rhizophydiales</taxon>
        <taxon>Rhizophydiales incertae sedis</taxon>
        <taxon>Batrachochytrium</taxon>
    </lineage>
</organism>
<dbReference type="SUPFAM" id="SSF54999">
    <property type="entry name" value="Ribosomal protein S10"/>
    <property type="match status" value="1"/>
</dbReference>
<evidence type="ECO:0000313" key="7">
    <source>
        <dbReference type="Proteomes" id="UP001648503"/>
    </source>
</evidence>
<evidence type="ECO:0000256" key="4">
    <source>
        <dbReference type="SAM" id="MobiDB-lite"/>
    </source>
</evidence>
<evidence type="ECO:0000256" key="2">
    <source>
        <dbReference type="ARBA" id="ARBA00022980"/>
    </source>
</evidence>
<dbReference type="InterPro" id="IPR036838">
    <property type="entry name" value="Ribosomal_uS10_dom_sf"/>
</dbReference>
<dbReference type="EMBL" id="JAFCIX010000578">
    <property type="protein sequence ID" value="KAH6585831.1"/>
    <property type="molecule type" value="Genomic_DNA"/>
</dbReference>
<dbReference type="InterPro" id="IPR001848">
    <property type="entry name" value="Ribosomal_uS10"/>
</dbReference>
<keyword evidence="3" id="KW-0687">Ribonucleoprotein</keyword>
<dbReference type="Gene3D" id="3.30.70.600">
    <property type="entry name" value="Ribosomal protein S10 domain"/>
    <property type="match status" value="1"/>
</dbReference>
<feature type="region of interest" description="Disordered" evidence="4">
    <location>
        <begin position="1"/>
        <end position="49"/>
    </location>
</feature>
<accession>A0ABQ8EUZ4</accession>
<protein>
    <recommendedName>
        <fullName evidence="5">Small ribosomal subunit protein uS10 domain-containing protein</fullName>
    </recommendedName>
</protein>
<evidence type="ECO:0000259" key="5">
    <source>
        <dbReference type="SMART" id="SM01403"/>
    </source>
</evidence>
<comment type="similarity">
    <text evidence="1">Belongs to the universal ribosomal protein uS10 family.</text>
</comment>
<proteinExistence type="inferred from homology"/>
<dbReference type="SMART" id="SM01403">
    <property type="entry name" value="Ribosomal_S10"/>
    <property type="match status" value="1"/>
</dbReference>
<comment type="caution">
    <text evidence="6">The sequence shown here is derived from an EMBL/GenBank/DDBJ whole genome shotgun (WGS) entry which is preliminary data.</text>
</comment>
<evidence type="ECO:0000256" key="3">
    <source>
        <dbReference type="ARBA" id="ARBA00023274"/>
    </source>
</evidence>
<dbReference type="Proteomes" id="UP001648503">
    <property type="component" value="Unassembled WGS sequence"/>
</dbReference>
<evidence type="ECO:0000313" key="6">
    <source>
        <dbReference type="EMBL" id="KAH6585831.1"/>
    </source>
</evidence>
<dbReference type="PANTHER" id="PTHR11700">
    <property type="entry name" value="30S RIBOSOMAL PROTEIN S10 FAMILY MEMBER"/>
    <property type="match status" value="1"/>
</dbReference>
<evidence type="ECO:0000256" key="1">
    <source>
        <dbReference type="ARBA" id="ARBA00007102"/>
    </source>
</evidence>
<dbReference type="Pfam" id="PF00338">
    <property type="entry name" value="Ribosomal_S10"/>
    <property type="match status" value="1"/>
</dbReference>
<name>A0ABQ8EUZ4_9FUNG</name>